<feature type="compositionally biased region" description="Basic residues" evidence="1">
    <location>
        <begin position="99"/>
        <end position="112"/>
    </location>
</feature>
<keyword evidence="3" id="KW-1185">Reference proteome</keyword>
<organism evidence="2 3">
    <name type="scientific">Mycena maculata</name>
    <dbReference type="NCBI Taxonomy" id="230809"/>
    <lineage>
        <taxon>Eukaryota</taxon>
        <taxon>Fungi</taxon>
        <taxon>Dikarya</taxon>
        <taxon>Basidiomycota</taxon>
        <taxon>Agaricomycotina</taxon>
        <taxon>Agaricomycetes</taxon>
        <taxon>Agaricomycetidae</taxon>
        <taxon>Agaricales</taxon>
        <taxon>Marasmiineae</taxon>
        <taxon>Mycenaceae</taxon>
        <taxon>Mycena</taxon>
    </lineage>
</organism>
<dbReference type="Proteomes" id="UP001215280">
    <property type="component" value="Unassembled WGS sequence"/>
</dbReference>
<feature type="compositionally biased region" description="Low complexity" evidence="1">
    <location>
        <begin position="442"/>
        <end position="451"/>
    </location>
</feature>
<comment type="caution">
    <text evidence="2">The sequence shown here is derived from an EMBL/GenBank/DDBJ whole genome shotgun (WGS) entry which is preliminary data.</text>
</comment>
<feature type="region of interest" description="Disordered" evidence="1">
    <location>
        <begin position="834"/>
        <end position="857"/>
    </location>
</feature>
<dbReference type="EMBL" id="JARJLG010000046">
    <property type="protein sequence ID" value="KAJ7761268.1"/>
    <property type="molecule type" value="Genomic_DNA"/>
</dbReference>
<feature type="region of interest" description="Disordered" evidence="1">
    <location>
        <begin position="709"/>
        <end position="793"/>
    </location>
</feature>
<name>A0AAD7JD04_9AGAR</name>
<feature type="compositionally biased region" description="Basic residues" evidence="1">
    <location>
        <begin position="839"/>
        <end position="857"/>
    </location>
</feature>
<feature type="compositionally biased region" description="Basic and acidic residues" evidence="1">
    <location>
        <begin position="780"/>
        <end position="793"/>
    </location>
</feature>
<evidence type="ECO:0000256" key="1">
    <source>
        <dbReference type="SAM" id="MobiDB-lite"/>
    </source>
</evidence>
<protein>
    <submittedName>
        <fullName evidence="2">Uncharacterized protein</fullName>
    </submittedName>
</protein>
<feature type="compositionally biased region" description="Basic residues" evidence="1">
    <location>
        <begin position="334"/>
        <end position="344"/>
    </location>
</feature>
<feature type="compositionally biased region" description="Low complexity" evidence="1">
    <location>
        <begin position="1"/>
        <end position="15"/>
    </location>
</feature>
<feature type="compositionally biased region" description="Basic residues" evidence="1">
    <location>
        <begin position="761"/>
        <end position="770"/>
    </location>
</feature>
<feature type="region of interest" description="Disordered" evidence="1">
    <location>
        <begin position="1"/>
        <end position="36"/>
    </location>
</feature>
<reference evidence="2" key="1">
    <citation type="submission" date="2023-03" db="EMBL/GenBank/DDBJ databases">
        <title>Massive genome expansion in bonnet fungi (Mycena s.s.) driven by repeated elements and novel gene families across ecological guilds.</title>
        <authorList>
            <consortium name="Lawrence Berkeley National Laboratory"/>
            <person name="Harder C.B."/>
            <person name="Miyauchi S."/>
            <person name="Viragh M."/>
            <person name="Kuo A."/>
            <person name="Thoen E."/>
            <person name="Andreopoulos B."/>
            <person name="Lu D."/>
            <person name="Skrede I."/>
            <person name="Drula E."/>
            <person name="Henrissat B."/>
            <person name="Morin E."/>
            <person name="Kohler A."/>
            <person name="Barry K."/>
            <person name="LaButti K."/>
            <person name="Morin E."/>
            <person name="Salamov A."/>
            <person name="Lipzen A."/>
            <person name="Mereny Z."/>
            <person name="Hegedus B."/>
            <person name="Baldrian P."/>
            <person name="Stursova M."/>
            <person name="Weitz H."/>
            <person name="Taylor A."/>
            <person name="Grigoriev I.V."/>
            <person name="Nagy L.G."/>
            <person name="Martin F."/>
            <person name="Kauserud H."/>
        </authorList>
    </citation>
    <scope>NUCLEOTIDE SEQUENCE</scope>
    <source>
        <strain evidence="2">CBHHK188m</strain>
    </source>
</reference>
<feature type="region of interest" description="Disordered" evidence="1">
    <location>
        <begin position="263"/>
        <end position="451"/>
    </location>
</feature>
<sequence>MLHASSPSALPRLSSGQPTFALGSSPRTSSRLADTPAVRMQTISRPKQLRAHPRAPVPAHPTPRGLVLASFTTTVFSPVSFLLAGSLLAGCKTPAPVRTRKSRAAVRTRRSRAGVPVRKSVHGHPLTQVPAGASPHASARADVPAWASPRGSPRGCVPAQASPPASPPSGIPAVPTPHGRPRAPVPAGASPHGCPRADVPAWASPRGSPRGCIPAQASPPASPPSGIPAVPTPARTSPCASPRGCVPARKCPHGCPRVGVPAHKSPCGSPRGCVPARASPHASARADVPARKCLRGCPRVGVPARKSPRASPRGCVPARASPHASARVDVPARKSARGHPHGRNPARTCPYASPRMGVPPPRKSPPRRPCGVNLARASPHPSTRGANRGGVPARQSPLIPARSGVEPPTRRASPRTGVPTRKSRGANTVPKSPLEHRPCTPSSPLSSRAPARGLGVEELVSGRAANPVHAGERNSDWEDVESNLDEELDSLDLDPDYEVDEAGAEILEQVELADFVQVPSRPNVAALPTRLVNKKLKSNELAYVWASHIEDFFFPADKTDEERDKSDVVEDLVAMWGLGPKEYRSPEFQEAIKTVTKPDPKYKFTSKDAQGLLQFISDHPRMHPWSFDPMAGYLFLSAACFQTNCDMWLVPCLQELNYPKIDGWNSGIVHRRIMELDLIANPAAHETFLKSIDPRLAVILRETSAHRTTVEKVKSQLLRPHVPRPSNSETDAGFGTDDEEDPKSSKRPRSPSPPPLTANQKRARNRRKNTKPGPIAQKPDPGEAPKDEPDGERHHNCPHCVGLPMDQQCVRLVPVQPRNCKNLVGAALTCADVHDRLKPKPPPKRRKGSPRPKKRRAPIRYLHPFEDLDMMFIQHRPEVYRRCGKDIV</sequence>
<evidence type="ECO:0000313" key="2">
    <source>
        <dbReference type="EMBL" id="KAJ7761268.1"/>
    </source>
</evidence>
<dbReference type="AlphaFoldDB" id="A0AAD7JD04"/>
<evidence type="ECO:0000313" key="3">
    <source>
        <dbReference type="Proteomes" id="UP001215280"/>
    </source>
</evidence>
<feature type="region of interest" description="Disordered" evidence="1">
    <location>
        <begin position="99"/>
        <end position="239"/>
    </location>
</feature>
<gene>
    <name evidence="2" type="ORF">DFH07DRAFT_957332</name>
</gene>
<accession>A0AAD7JD04</accession>
<proteinExistence type="predicted"/>
<feature type="compositionally biased region" description="Low complexity" evidence="1">
    <location>
        <begin position="275"/>
        <end position="286"/>
    </location>
</feature>